<dbReference type="VEuPathDB" id="VectorBase:RSAN_051074"/>
<dbReference type="AlphaFoldDB" id="A0A9D4PS44"/>
<gene>
    <name evidence="5" type="ORF">HPB52_008007</name>
</gene>
<reference evidence="5" key="2">
    <citation type="submission" date="2021-09" db="EMBL/GenBank/DDBJ databases">
        <authorList>
            <person name="Jia N."/>
            <person name="Wang J."/>
            <person name="Shi W."/>
            <person name="Du L."/>
            <person name="Sun Y."/>
            <person name="Zhan W."/>
            <person name="Jiang J."/>
            <person name="Wang Q."/>
            <person name="Zhang B."/>
            <person name="Ji P."/>
            <person name="Sakyi L.B."/>
            <person name="Cui X."/>
            <person name="Yuan T."/>
            <person name="Jiang B."/>
            <person name="Yang W."/>
            <person name="Lam T.T.-Y."/>
            <person name="Chang Q."/>
            <person name="Ding S."/>
            <person name="Wang X."/>
            <person name="Zhu J."/>
            <person name="Ruan X."/>
            <person name="Zhao L."/>
            <person name="Wei J."/>
            <person name="Que T."/>
            <person name="Du C."/>
            <person name="Cheng J."/>
            <person name="Dai P."/>
            <person name="Han X."/>
            <person name="Huang E."/>
            <person name="Gao Y."/>
            <person name="Liu J."/>
            <person name="Shao H."/>
            <person name="Ye R."/>
            <person name="Li L."/>
            <person name="Wei W."/>
            <person name="Wang X."/>
            <person name="Wang C."/>
            <person name="Huo Q."/>
            <person name="Li W."/>
            <person name="Guo W."/>
            <person name="Chen H."/>
            <person name="Chen S."/>
            <person name="Zhou L."/>
            <person name="Zhou L."/>
            <person name="Ni X."/>
            <person name="Tian J."/>
            <person name="Zhou Y."/>
            <person name="Sheng Y."/>
            <person name="Liu T."/>
            <person name="Pan Y."/>
            <person name="Xia L."/>
            <person name="Li J."/>
            <person name="Zhao F."/>
            <person name="Cao W."/>
        </authorList>
    </citation>
    <scope>NUCLEOTIDE SEQUENCE</scope>
    <source>
        <strain evidence="5">Rsan-2018</strain>
        <tissue evidence="5">Larvae</tissue>
    </source>
</reference>
<organism evidence="5 6">
    <name type="scientific">Rhipicephalus sanguineus</name>
    <name type="common">Brown dog tick</name>
    <name type="synonym">Ixodes sanguineus</name>
    <dbReference type="NCBI Taxonomy" id="34632"/>
    <lineage>
        <taxon>Eukaryota</taxon>
        <taxon>Metazoa</taxon>
        <taxon>Ecdysozoa</taxon>
        <taxon>Arthropoda</taxon>
        <taxon>Chelicerata</taxon>
        <taxon>Arachnida</taxon>
        <taxon>Acari</taxon>
        <taxon>Parasitiformes</taxon>
        <taxon>Ixodida</taxon>
        <taxon>Ixodoidea</taxon>
        <taxon>Ixodidae</taxon>
        <taxon>Rhipicephalinae</taxon>
        <taxon>Rhipicephalus</taxon>
        <taxon>Rhipicephalus</taxon>
    </lineage>
</organism>
<accession>A0A9D4PS44</accession>
<evidence type="ECO:0000259" key="3">
    <source>
        <dbReference type="Pfam" id="PF00501"/>
    </source>
</evidence>
<dbReference type="InterPro" id="IPR000873">
    <property type="entry name" value="AMP-dep_synth/lig_dom"/>
</dbReference>
<evidence type="ECO:0000313" key="5">
    <source>
        <dbReference type="EMBL" id="KAH7951334.1"/>
    </source>
</evidence>
<evidence type="ECO:0000259" key="4">
    <source>
        <dbReference type="Pfam" id="PF13193"/>
    </source>
</evidence>
<dbReference type="PANTHER" id="PTHR24096">
    <property type="entry name" value="LONG-CHAIN-FATTY-ACID--COA LIGASE"/>
    <property type="match status" value="1"/>
</dbReference>
<dbReference type="Gene3D" id="3.30.300.30">
    <property type="match status" value="1"/>
</dbReference>
<dbReference type="Proteomes" id="UP000821837">
    <property type="component" value="Chromosome 5"/>
</dbReference>
<dbReference type="InterPro" id="IPR042099">
    <property type="entry name" value="ANL_N_sf"/>
</dbReference>
<sequence>MASPLKSCVDATDPAFDTRRNFGEYMVHHLRRHAGSKLINGTSHEAITYGVVAEQVDAVRTALWRLGHKAGDKILLLSANRMQLLPMILGAACANVASVSESPGFSVDVVADAMQTLSLVSVCCEPDRVEEALELQRRLPSIKYIIAMDEPAHKVDSATDCVITWNELLKRGRAENGTMSPPIEYREDTICYMTSTSGTTGRPKLVVHCHESLMALIQSNSHPMHMGLGPQDVSLSTTSLGHVYALYDGVCKAIAQGASAAFMETADTSAIIEAIHKHRVTSATTDSDGWLYLVARLSDFYCCRGSKFWPSEVEAVLLKCPEVRDCAVVGIPHPEAGEVAHALVVPEPDSRTLSADHVIQFVEANAPKGCHLEGGVTFVDRIPRNNLGKLVRRQLVQWILANREL</sequence>
<comment type="caution">
    <text evidence="5">The sequence shown here is derived from an EMBL/GenBank/DDBJ whole genome shotgun (WGS) entry which is preliminary data.</text>
</comment>
<dbReference type="Gene3D" id="3.40.50.12780">
    <property type="entry name" value="N-terminal domain of ligase-like"/>
    <property type="match status" value="1"/>
</dbReference>
<evidence type="ECO:0000256" key="2">
    <source>
        <dbReference type="ARBA" id="ARBA00023140"/>
    </source>
</evidence>
<feature type="domain" description="AMP-dependent synthetase/ligase" evidence="3">
    <location>
        <begin position="42"/>
        <end position="295"/>
    </location>
</feature>
<dbReference type="Pfam" id="PF00501">
    <property type="entry name" value="AMP-binding"/>
    <property type="match status" value="1"/>
</dbReference>
<evidence type="ECO:0000313" key="6">
    <source>
        <dbReference type="Proteomes" id="UP000821837"/>
    </source>
</evidence>
<keyword evidence="6" id="KW-1185">Reference proteome</keyword>
<comment type="subcellular location">
    <subcellularLocation>
        <location evidence="1">Peroxisome</location>
    </subcellularLocation>
</comment>
<dbReference type="Pfam" id="PF13193">
    <property type="entry name" value="AMP-binding_C"/>
    <property type="match status" value="1"/>
</dbReference>
<dbReference type="GO" id="GO:0003824">
    <property type="term" value="F:catalytic activity"/>
    <property type="evidence" value="ECO:0007669"/>
    <property type="project" value="UniProtKB-ARBA"/>
</dbReference>
<keyword evidence="2" id="KW-0576">Peroxisome</keyword>
<dbReference type="PANTHER" id="PTHR24096:SF426">
    <property type="match status" value="1"/>
</dbReference>
<dbReference type="GO" id="GO:0005777">
    <property type="term" value="C:peroxisome"/>
    <property type="evidence" value="ECO:0007669"/>
    <property type="project" value="UniProtKB-SubCell"/>
</dbReference>
<dbReference type="EMBL" id="JABSTV010001251">
    <property type="protein sequence ID" value="KAH7951334.1"/>
    <property type="molecule type" value="Genomic_DNA"/>
</dbReference>
<evidence type="ECO:0000256" key="1">
    <source>
        <dbReference type="ARBA" id="ARBA00004275"/>
    </source>
</evidence>
<name>A0A9D4PS44_RHISA</name>
<feature type="domain" description="AMP-binding enzyme C-terminal" evidence="4">
    <location>
        <begin position="312"/>
        <end position="389"/>
    </location>
</feature>
<dbReference type="InterPro" id="IPR045851">
    <property type="entry name" value="AMP-bd_C_sf"/>
</dbReference>
<protein>
    <submittedName>
        <fullName evidence="5">Uncharacterized protein</fullName>
    </submittedName>
</protein>
<dbReference type="SUPFAM" id="SSF56801">
    <property type="entry name" value="Acetyl-CoA synthetase-like"/>
    <property type="match status" value="2"/>
</dbReference>
<dbReference type="InterPro" id="IPR025110">
    <property type="entry name" value="AMP-bd_C"/>
</dbReference>
<reference evidence="5" key="1">
    <citation type="journal article" date="2020" name="Cell">
        <title>Large-Scale Comparative Analyses of Tick Genomes Elucidate Their Genetic Diversity and Vector Capacities.</title>
        <authorList>
            <consortium name="Tick Genome and Microbiome Consortium (TIGMIC)"/>
            <person name="Jia N."/>
            <person name="Wang J."/>
            <person name="Shi W."/>
            <person name="Du L."/>
            <person name="Sun Y."/>
            <person name="Zhan W."/>
            <person name="Jiang J.F."/>
            <person name="Wang Q."/>
            <person name="Zhang B."/>
            <person name="Ji P."/>
            <person name="Bell-Sakyi L."/>
            <person name="Cui X.M."/>
            <person name="Yuan T.T."/>
            <person name="Jiang B.G."/>
            <person name="Yang W.F."/>
            <person name="Lam T.T."/>
            <person name="Chang Q.C."/>
            <person name="Ding S.J."/>
            <person name="Wang X.J."/>
            <person name="Zhu J.G."/>
            <person name="Ruan X.D."/>
            <person name="Zhao L."/>
            <person name="Wei J.T."/>
            <person name="Ye R.Z."/>
            <person name="Que T.C."/>
            <person name="Du C.H."/>
            <person name="Zhou Y.H."/>
            <person name="Cheng J.X."/>
            <person name="Dai P.F."/>
            <person name="Guo W.B."/>
            <person name="Han X.H."/>
            <person name="Huang E.J."/>
            <person name="Li L.F."/>
            <person name="Wei W."/>
            <person name="Gao Y.C."/>
            <person name="Liu J.Z."/>
            <person name="Shao H.Z."/>
            <person name="Wang X."/>
            <person name="Wang C.C."/>
            <person name="Yang T.C."/>
            <person name="Huo Q.B."/>
            <person name="Li W."/>
            <person name="Chen H.Y."/>
            <person name="Chen S.E."/>
            <person name="Zhou L.G."/>
            <person name="Ni X.B."/>
            <person name="Tian J.H."/>
            <person name="Sheng Y."/>
            <person name="Liu T."/>
            <person name="Pan Y.S."/>
            <person name="Xia L.Y."/>
            <person name="Li J."/>
            <person name="Zhao F."/>
            <person name="Cao W.C."/>
        </authorList>
    </citation>
    <scope>NUCLEOTIDE SEQUENCE</scope>
    <source>
        <strain evidence="5">Rsan-2018</strain>
    </source>
</reference>
<dbReference type="VEuPathDB" id="VectorBase:RSAN_049216"/>
<proteinExistence type="predicted"/>